<dbReference type="OrthoDB" id="851736at2759"/>
<dbReference type="FunFam" id="1.10.8.430:FF:000003">
    <property type="entry name" value="Probable disease resistance protein At5g66910"/>
    <property type="match status" value="1"/>
</dbReference>
<dbReference type="Proteomes" id="UP001151529">
    <property type="component" value="Unassembled WGS sequence"/>
</dbReference>
<dbReference type="Pfam" id="PF00931">
    <property type="entry name" value="NB-ARC"/>
    <property type="match status" value="1"/>
</dbReference>
<dbReference type="GO" id="GO:0043531">
    <property type="term" value="F:ADP binding"/>
    <property type="evidence" value="ECO:0007669"/>
    <property type="project" value="InterPro"/>
</dbReference>
<keyword evidence="4" id="KW-1185">Reference proteome</keyword>
<dbReference type="PRINTS" id="PR00364">
    <property type="entry name" value="DISEASERSIST"/>
</dbReference>
<dbReference type="Gene3D" id="1.10.8.430">
    <property type="entry name" value="Helical domain of apoptotic protease-activating factors"/>
    <property type="match status" value="1"/>
</dbReference>
<name>A0A9Q0NI32_SALVM</name>
<dbReference type="InterPro" id="IPR042197">
    <property type="entry name" value="Apaf_helical"/>
</dbReference>
<evidence type="ECO:0000256" key="1">
    <source>
        <dbReference type="ARBA" id="ARBA00022821"/>
    </source>
</evidence>
<dbReference type="InterPro" id="IPR027417">
    <property type="entry name" value="P-loop_NTPase"/>
</dbReference>
<dbReference type="GO" id="GO:0006952">
    <property type="term" value="P:defense response"/>
    <property type="evidence" value="ECO:0007669"/>
    <property type="project" value="UniProtKB-KW"/>
</dbReference>
<accession>A0A9Q0NI32</accession>
<proteinExistence type="predicted"/>
<dbReference type="PANTHER" id="PTHR36766:SF64">
    <property type="entry name" value="OS12G0206100 PROTEIN"/>
    <property type="match status" value="1"/>
</dbReference>
<dbReference type="SUPFAM" id="SSF52540">
    <property type="entry name" value="P-loop containing nucleoside triphosphate hydrolases"/>
    <property type="match status" value="1"/>
</dbReference>
<organism evidence="3 4">
    <name type="scientific">Salix viminalis</name>
    <name type="common">Common osier</name>
    <name type="synonym">Basket willow</name>
    <dbReference type="NCBI Taxonomy" id="40686"/>
    <lineage>
        <taxon>Eukaryota</taxon>
        <taxon>Viridiplantae</taxon>
        <taxon>Streptophyta</taxon>
        <taxon>Embryophyta</taxon>
        <taxon>Tracheophyta</taxon>
        <taxon>Spermatophyta</taxon>
        <taxon>Magnoliopsida</taxon>
        <taxon>eudicotyledons</taxon>
        <taxon>Gunneridae</taxon>
        <taxon>Pentapetalae</taxon>
        <taxon>rosids</taxon>
        <taxon>fabids</taxon>
        <taxon>Malpighiales</taxon>
        <taxon>Salicaceae</taxon>
        <taxon>Saliceae</taxon>
        <taxon>Salix</taxon>
    </lineage>
</organism>
<sequence>MGGVGKTTLLTQINNESLKTPNDFEIVIWVEVSRDLKTSTVQESIGRKIGYSDDIWKNKSFDERATVILRALSKKRFLLLLDDIWERVDLNKIGVPVPVPNMNNGSKVVFTTRSEEICGRMEAHKTVKVDCLEQDDAWDLLKEKVGDQTLCSHPDIPALAKAVARECEGLPLALITIGRAMACMKAPEEWRHAME</sequence>
<dbReference type="FunFam" id="3.40.50.300:FF:001091">
    <property type="entry name" value="Probable disease resistance protein At1g61300"/>
    <property type="match status" value="1"/>
</dbReference>
<evidence type="ECO:0000259" key="2">
    <source>
        <dbReference type="Pfam" id="PF00931"/>
    </source>
</evidence>
<reference evidence="3 4" key="1">
    <citation type="journal article" date="2023" name="Int. J. Mol. Sci.">
        <title>De Novo Assembly and Annotation of 11 Diverse Shrub Willow (Salix) Genomes Reveals Novel Gene Organization in Sex-Linked Regions.</title>
        <authorList>
            <person name="Hyden B."/>
            <person name="Feng K."/>
            <person name="Yates T.B."/>
            <person name="Jawdy S."/>
            <person name="Cereghino C."/>
            <person name="Smart L.B."/>
            <person name="Muchero W."/>
        </authorList>
    </citation>
    <scope>NUCLEOTIDE SEQUENCE [LARGE SCALE GENOMIC DNA]</scope>
    <source>
        <tissue evidence="3">Shoot tip</tissue>
    </source>
</reference>
<keyword evidence="1" id="KW-0611">Plant defense</keyword>
<evidence type="ECO:0000313" key="3">
    <source>
        <dbReference type="EMBL" id="KAJ6670213.1"/>
    </source>
</evidence>
<evidence type="ECO:0000313" key="4">
    <source>
        <dbReference type="Proteomes" id="UP001151529"/>
    </source>
</evidence>
<gene>
    <name evidence="3" type="ORF">OIU85_028760</name>
</gene>
<feature type="domain" description="NB-ARC" evidence="2">
    <location>
        <begin position="1"/>
        <end position="150"/>
    </location>
</feature>
<feature type="non-terminal residue" evidence="3">
    <location>
        <position position="195"/>
    </location>
</feature>
<dbReference type="PANTHER" id="PTHR36766">
    <property type="entry name" value="PLANT BROAD-SPECTRUM MILDEW RESISTANCE PROTEIN RPW8"/>
    <property type="match status" value="1"/>
</dbReference>
<dbReference type="InterPro" id="IPR002182">
    <property type="entry name" value="NB-ARC"/>
</dbReference>
<dbReference type="AlphaFoldDB" id="A0A9Q0NI32"/>
<comment type="caution">
    <text evidence="3">The sequence shown here is derived from an EMBL/GenBank/DDBJ whole genome shotgun (WGS) entry which is preliminary data.</text>
</comment>
<dbReference type="EMBL" id="JAPFFL010000086">
    <property type="protein sequence ID" value="KAJ6670213.1"/>
    <property type="molecule type" value="Genomic_DNA"/>
</dbReference>
<dbReference type="Gene3D" id="3.40.50.300">
    <property type="entry name" value="P-loop containing nucleotide triphosphate hydrolases"/>
    <property type="match status" value="1"/>
</dbReference>
<protein>
    <submittedName>
        <fullName evidence="3">DISEASE RESISTANCE PROTEIN RP</fullName>
    </submittedName>
</protein>